<dbReference type="GO" id="GO:0005829">
    <property type="term" value="C:cytosol"/>
    <property type="evidence" value="ECO:0007669"/>
    <property type="project" value="TreeGrafter"/>
</dbReference>
<feature type="domain" description="HTH cro/C1-type" evidence="2">
    <location>
        <begin position="11"/>
        <end position="65"/>
    </location>
</feature>
<evidence type="ECO:0000313" key="4">
    <source>
        <dbReference type="EMBL" id="CYU52962.1"/>
    </source>
</evidence>
<name>A0A0Z8I606_STRSU</name>
<evidence type="ECO:0000313" key="12">
    <source>
        <dbReference type="Proteomes" id="UP000231863"/>
    </source>
</evidence>
<dbReference type="EMBL" id="FIHS01000005">
    <property type="protein sequence ID" value="CYV29592.1"/>
    <property type="molecule type" value="Genomic_DNA"/>
</dbReference>
<gene>
    <name evidence="3" type="ORF">CWI26_05780</name>
    <name evidence="8" type="ORF">EI220_09650</name>
    <name evidence="4" type="ORF">ERS132385_01085</name>
    <name evidence="5" type="ORF">ERS132414_01005</name>
    <name evidence="6" type="ORF">ERS132431_00524</name>
    <name evidence="7" type="ORF">NOL13_07115</name>
</gene>
<dbReference type="GO" id="GO:0003700">
    <property type="term" value="F:DNA-binding transcription factor activity"/>
    <property type="evidence" value="ECO:0007669"/>
    <property type="project" value="TreeGrafter"/>
</dbReference>
<dbReference type="EMBL" id="CP025043">
    <property type="protein sequence ID" value="AUA19033.1"/>
    <property type="molecule type" value="Genomic_DNA"/>
</dbReference>
<dbReference type="RefSeq" id="WP_044688291.1">
    <property type="nucleotide sequence ID" value="NZ_CEDY01000002.1"/>
</dbReference>
<reference evidence="8 13" key="3">
    <citation type="submission" date="2018-11" db="EMBL/GenBank/DDBJ databases">
        <title>Changes in penicillin susceptibility of Streptococcus suis isolates by amino acid alterations in the penicillin-binding protein.</title>
        <authorList>
            <person name="Niemann L."/>
            <person name="Eichhorn I."/>
        </authorList>
    </citation>
    <scope>NUCLEOTIDE SEQUENCE [LARGE SCALE GENOMIC DNA]</scope>
    <source>
        <strain evidence="8 13">IMT40738</strain>
    </source>
</reference>
<dbReference type="Proteomes" id="UP000073434">
    <property type="component" value="Unassembled WGS sequence"/>
</dbReference>
<evidence type="ECO:0000313" key="5">
    <source>
        <dbReference type="EMBL" id="CYU83380.1"/>
    </source>
</evidence>
<evidence type="ECO:0000313" key="9">
    <source>
        <dbReference type="Proteomes" id="UP000071533"/>
    </source>
</evidence>
<dbReference type="InterPro" id="IPR050807">
    <property type="entry name" value="TransReg_Diox_bact_type"/>
</dbReference>
<dbReference type="EMBL" id="FIFW01000009">
    <property type="protein sequence ID" value="CYU52962.1"/>
    <property type="molecule type" value="Genomic_DNA"/>
</dbReference>
<accession>A0A0Z8I606</accession>
<evidence type="ECO:0000256" key="1">
    <source>
        <dbReference type="ARBA" id="ARBA00023125"/>
    </source>
</evidence>
<proteinExistence type="predicted"/>
<evidence type="ECO:0000313" key="13">
    <source>
        <dbReference type="Proteomes" id="UP000278566"/>
    </source>
</evidence>
<dbReference type="CDD" id="cd00093">
    <property type="entry name" value="HTH_XRE"/>
    <property type="match status" value="1"/>
</dbReference>
<keyword evidence="1 6" id="KW-0238">DNA-binding</keyword>
<evidence type="ECO:0000313" key="10">
    <source>
        <dbReference type="Proteomes" id="UP000072794"/>
    </source>
</evidence>
<evidence type="ECO:0000313" key="11">
    <source>
        <dbReference type="Proteomes" id="UP000073434"/>
    </source>
</evidence>
<evidence type="ECO:0000259" key="2">
    <source>
        <dbReference type="PROSITE" id="PS50943"/>
    </source>
</evidence>
<reference evidence="7" key="4">
    <citation type="submission" date="2022-07" db="EMBL/GenBank/DDBJ databases">
        <title>Whole Genome Sequencing of Streptococcus suis.</title>
        <authorList>
            <person name="Dai X."/>
            <person name="Huang J."/>
            <person name="Wang L."/>
        </authorList>
    </citation>
    <scope>NUCLEOTIDE SEQUENCE</scope>
    <source>
        <strain evidence="7">XNB2</strain>
    </source>
</reference>
<dbReference type="AlphaFoldDB" id="A0A0Z8I606"/>
<dbReference type="EMBL" id="RRZO01000055">
    <property type="protein sequence ID" value="RRN49152.1"/>
    <property type="molecule type" value="Genomic_DNA"/>
</dbReference>
<reference evidence="3 12" key="2">
    <citation type="submission" date="2017-11" db="EMBL/GenBank/DDBJ databases">
        <title>Genome analysis of Streptococcus suis serotype chz stain ah681.</title>
        <authorList>
            <person name="Pan Z."/>
            <person name="Zhang Y."/>
            <person name="Ma J."/>
            <person name="Lu P."/>
            <person name="Zhu Y."/>
            <person name="Zhong X."/>
            <person name="Dong W."/>
            <person name="Lu C."/>
            <person name="Yao H."/>
        </authorList>
    </citation>
    <scope>NUCLEOTIDE SEQUENCE [LARGE SCALE GENOMIC DNA]</scope>
    <source>
        <strain evidence="3 12">AH681</strain>
    </source>
</reference>
<reference evidence="9 10" key="1">
    <citation type="submission" date="2016-02" db="EMBL/GenBank/DDBJ databases">
        <authorList>
            <consortium name="Pathogen Informatics"/>
        </authorList>
    </citation>
    <scope>NUCLEOTIDE SEQUENCE [LARGE SCALE GENOMIC DNA]</scope>
    <source>
        <strain evidence="4 11">LSS23</strain>
        <strain evidence="5 10">LSS52</strain>
        <strain evidence="6 9">LSS69</strain>
    </source>
</reference>
<dbReference type="PANTHER" id="PTHR46797">
    <property type="entry name" value="HTH-TYPE TRANSCRIPTIONAL REGULATOR"/>
    <property type="match status" value="1"/>
</dbReference>
<evidence type="ECO:0000313" key="3">
    <source>
        <dbReference type="EMBL" id="AUA19033.1"/>
    </source>
</evidence>
<dbReference type="PANTHER" id="PTHR46797:SF1">
    <property type="entry name" value="METHYLPHOSPHONATE SYNTHASE"/>
    <property type="match status" value="1"/>
</dbReference>
<dbReference type="EMBL" id="JANFMP010000018">
    <property type="protein sequence ID" value="MDG4527167.1"/>
    <property type="molecule type" value="Genomic_DNA"/>
</dbReference>
<dbReference type="SMART" id="SM00530">
    <property type="entry name" value="HTH_XRE"/>
    <property type="match status" value="1"/>
</dbReference>
<dbReference type="Proteomes" id="UP000072794">
    <property type="component" value="Unassembled WGS sequence"/>
</dbReference>
<dbReference type="InterPro" id="IPR010982">
    <property type="entry name" value="Lambda_DNA-bd_dom_sf"/>
</dbReference>
<dbReference type="GO" id="GO:0003677">
    <property type="term" value="F:DNA binding"/>
    <property type="evidence" value="ECO:0007669"/>
    <property type="project" value="UniProtKB-KW"/>
</dbReference>
<dbReference type="Proteomes" id="UP001152875">
    <property type="component" value="Unassembled WGS sequence"/>
</dbReference>
<dbReference type="SUPFAM" id="SSF47413">
    <property type="entry name" value="lambda repressor-like DNA-binding domains"/>
    <property type="match status" value="1"/>
</dbReference>
<evidence type="ECO:0000313" key="6">
    <source>
        <dbReference type="EMBL" id="CYV29592.1"/>
    </source>
</evidence>
<dbReference type="Gene3D" id="1.10.260.40">
    <property type="entry name" value="lambda repressor-like DNA-binding domains"/>
    <property type="match status" value="1"/>
</dbReference>
<sequence length="105" mass="12070">MTLKQYIGTRVRQIRKAKNLSQQQLSEKAEVGIDYISNLETKGSNIKVDTLEKIISALEIEVSDFFQVVDSTTNYNVLNELNKLPIKKREELEEIILLMIKSLQS</sequence>
<evidence type="ECO:0000313" key="8">
    <source>
        <dbReference type="EMBL" id="RRN49152.1"/>
    </source>
</evidence>
<organism evidence="6 9">
    <name type="scientific">Streptococcus suis</name>
    <dbReference type="NCBI Taxonomy" id="1307"/>
    <lineage>
        <taxon>Bacteria</taxon>
        <taxon>Bacillati</taxon>
        <taxon>Bacillota</taxon>
        <taxon>Bacilli</taxon>
        <taxon>Lactobacillales</taxon>
        <taxon>Streptococcaceae</taxon>
        <taxon>Streptococcus</taxon>
    </lineage>
</organism>
<protein>
    <submittedName>
        <fullName evidence="6">DNA-binding protein</fullName>
    </submittedName>
    <submittedName>
        <fullName evidence="7">Helix-turn-helix domain-containing protein</fullName>
    </submittedName>
    <submittedName>
        <fullName evidence="3">XRE family transcriptional regulator</fullName>
    </submittedName>
</protein>
<dbReference type="EMBL" id="FIHA01000016">
    <property type="protein sequence ID" value="CYU83380.1"/>
    <property type="molecule type" value="Genomic_DNA"/>
</dbReference>
<dbReference type="Proteomes" id="UP000278566">
    <property type="component" value="Unassembled WGS sequence"/>
</dbReference>
<evidence type="ECO:0000313" key="7">
    <source>
        <dbReference type="EMBL" id="MDG4527167.1"/>
    </source>
</evidence>
<dbReference type="PROSITE" id="PS50943">
    <property type="entry name" value="HTH_CROC1"/>
    <property type="match status" value="1"/>
</dbReference>
<dbReference type="Pfam" id="PF01381">
    <property type="entry name" value="HTH_3"/>
    <property type="match status" value="1"/>
</dbReference>
<dbReference type="Proteomes" id="UP000071533">
    <property type="component" value="Unassembled WGS sequence"/>
</dbReference>
<dbReference type="InterPro" id="IPR001387">
    <property type="entry name" value="Cro/C1-type_HTH"/>
</dbReference>
<dbReference type="Proteomes" id="UP000231863">
    <property type="component" value="Chromosome"/>
</dbReference>